<evidence type="ECO:0000256" key="2">
    <source>
        <dbReference type="ARBA" id="ARBA00022527"/>
    </source>
</evidence>
<keyword evidence="6" id="KW-0067">ATP-binding</keyword>
<dbReference type="Pfam" id="PF00069">
    <property type="entry name" value="Pkinase"/>
    <property type="match status" value="1"/>
</dbReference>
<dbReference type="EC" id="2.7.11.1" evidence="1"/>
<dbReference type="Proteomes" id="UP000241890">
    <property type="component" value="Unassembled WGS sequence"/>
</dbReference>
<dbReference type="GO" id="GO:0004674">
    <property type="term" value="F:protein serine/threonine kinase activity"/>
    <property type="evidence" value="ECO:0007669"/>
    <property type="project" value="UniProtKB-KW"/>
</dbReference>
<dbReference type="PANTHER" id="PTHR24356">
    <property type="entry name" value="SERINE/THREONINE-PROTEIN KINASE"/>
    <property type="match status" value="1"/>
</dbReference>
<evidence type="ECO:0000256" key="1">
    <source>
        <dbReference type="ARBA" id="ARBA00012513"/>
    </source>
</evidence>
<dbReference type="InterPro" id="IPR000719">
    <property type="entry name" value="Prot_kinase_dom"/>
</dbReference>
<evidence type="ECO:0000256" key="5">
    <source>
        <dbReference type="ARBA" id="ARBA00022777"/>
    </source>
</evidence>
<dbReference type="SMART" id="SM00220">
    <property type="entry name" value="S_TKc"/>
    <property type="match status" value="1"/>
</dbReference>
<keyword evidence="4" id="KW-0547">Nucleotide-binding</keyword>
<comment type="catalytic activity">
    <reaction evidence="7">
        <text>L-threonyl-[protein] + ATP = O-phospho-L-threonyl-[protein] + ADP + H(+)</text>
        <dbReference type="Rhea" id="RHEA:46608"/>
        <dbReference type="Rhea" id="RHEA-COMP:11060"/>
        <dbReference type="Rhea" id="RHEA-COMP:11605"/>
        <dbReference type="ChEBI" id="CHEBI:15378"/>
        <dbReference type="ChEBI" id="CHEBI:30013"/>
        <dbReference type="ChEBI" id="CHEBI:30616"/>
        <dbReference type="ChEBI" id="CHEBI:61977"/>
        <dbReference type="ChEBI" id="CHEBI:456216"/>
        <dbReference type="EC" id="2.7.11.1"/>
    </reaction>
</comment>
<dbReference type="InterPro" id="IPR050236">
    <property type="entry name" value="Ser_Thr_kinase_AGC"/>
</dbReference>
<proteinExistence type="predicted"/>
<evidence type="ECO:0000256" key="3">
    <source>
        <dbReference type="ARBA" id="ARBA00022679"/>
    </source>
</evidence>
<reference evidence="10 11" key="1">
    <citation type="submission" date="2017-12" db="EMBL/GenBank/DDBJ databases">
        <title>Sequencing, de novo assembly and annotation of complete genome of a new Thraustochytrid species, strain FCC1311.</title>
        <authorList>
            <person name="Sedici K."/>
            <person name="Godart F."/>
            <person name="Aiese Cigliano R."/>
            <person name="Sanseverino W."/>
            <person name="Barakat M."/>
            <person name="Ortet P."/>
            <person name="Marechal E."/>
            <person name="Cagnac O."/>
            <person name="Amato A."/>
        </authorList>
    </citation>
    <scope>NUCLEOTIDE SEQUENCE [LARGE SCALE GENOMIC DNA]</scope>
</reference>
<feature type="domain" description="Protein kinase" evidence="9">
    <location>
        <begin position="1"/>
        <end position="261"/>
    </location>
</feature>
<dbReference type="PANTHER" id="PTHR24356:SF1">
    <property type="entry name" value="SERINE_THREONINE-PROTEIN KINASE GREATWALL"/>
    <property type="match status" value="1"/>
</dbReference>
<gene>
    <name evidence="10" type="ORF">FCC1311_057562</name>
</gene>
<evidence type="ECO:0000256" key="6">
    <source>
        <dbReference type="ARBA" id="ARBA00022840"/>
    </source>
</evidence>
<keyword evidence="3" id="KW-0808">Transferase</keyword>
<dbReference type="InterPro" id="IPR011009">
    <property type="entry name" value="Kinase-like_dom_sf"/>
</dbReference>
<accession>A0A2R5GG11</accession>
<name>A0A2R5GG11_9STRA</name>
<keyword evidence="11" id="KW-1185">Reference proteome</keyword>
<dbReference type="PROSITE" id="PS50011">
    <property type="entry name" value="PROTEIN_KINASE_DOM"/>
    <property type="match status" value="1"/>
</dbReference>
<keyword evidence="2" id="KW-0723">Serine/threonine-protein kinase</keyword>
<keyword evidence="5 10" id="KW-0418">Kinase</keyword>
<dbReference type="SUPFAM" id="SSF56112">
    <property type="entry name" value="Protein kinase-like (PK-like)"/>
    <property type="match status" value="1"/>
</dbReference>
<organism evidence="10 11">
    <name type="scientific">Hondaea fermentalgiana</name>
    <dbReference type="NCBI Taxonomy" id="2315210"/>
    <lineage>
        <taxon>Eukaryota</taxon>
        <taxon>Sar</taxon>
        <taxon>Stramenopiles</taxon>
        <taxon>Bigyra</taxon>
        <taxon>Labyrinthulomycetes</taxon>
        <taxon>Thraustochytrida</taxon>
        <taxon>Thraustochytriidae</taxon>
        <taxon>Hondaea</taxon>
    </lineage>
</organism>
<evidence type="ECO:0000313" key="11">
    <source>
        <dbReference type="Proteomes" id="UP000241890"/>
    </source>
</evidence>
<sequence>MRHLQSGATAHVYACTDWEGDTDVGFVEGDFAVKVHRADCDHARMEARRELAALQRLKRSKDEMPFVVKLHFVDNLCAAVPIFGFELCSGGDLFDLFRYGPLSEKDTAHYAVELASAISHLHATNIMHTDIKPENIGLSTDGHLRLFDLGSARILEDDEPIELSSGTLHYASPEVLLRRPCGYAADWWSFGVIMFEMMFGVQAFYARSQDEVVDRIVHVDLDLPLTPHRSAEAVKFVTDILKFCPEERLQSLRACCDHPFLSQVDLDLVMSETWVPIKYTYVCFEQDKTPLQEVADGSSKKPKSFF</sequence>
<comment type="catalytic activity">
    <reaction evidence="8">
        <text>L-seryl-[protein] + ATP = O-phospho-L-seryl-[protein] + ADP + H(+)</text>
        <dbReference type="Rhea" id="RHEA:17989"/>
        <dbReference type="Rhea" id="RHEA-COMP:9863"/>
        <dbReference type="Rhea" id="RHEA-COMP:11604"/>
        <dbReference type="ChEBI" id="CHEBI:15378"/>
        <dbReference type="ChEBI" id="CHEBI:29999"/>
        <dbReference type="ChEBI" id="CHEBI:30616"/>
        <dbReference type="ChEBI" id="CHEBI:83421"/>
        <dbReference type="ChEBI" id="CHEBI:456216"/>
        <dbReference type="EC" id="2.7.11.1"/>
    </reaction>
</comment>
<dbReference type="GO" id="GO:0005524">
    <property type="term" value="F:ATP binding"/>
    <property type="evidence" value="ECO:0007669"/>
    <property type="project" value="UniProtKB-KW"/>
</dbReference>
<evidence type="ECO:0000259" key="9">
    <source>
        <dbReference type="PROSITE" id="PS50011"/>
    </source>
</evidence>
<dbReference type="EMBL" id="BEYU01000059">
    <property type="protein sequence ID" value="GBG29535.1"/>
    <property type="molecule type" value="Genomic_DNA"/>
</dbReference>
<evidence type="ECO:0000256" key="7">
    <source>
        <dbReference type="ARBA" id="ARBA00047899"/>
    </source>
</evidence>
<evidence type="ECO:0000256" key="8">
    <source>
        <dbReference type="ARBA" id="ARBA00048679"/>
    </source>
</evidence>
<dbReference type="AlphaFoldDB" id="A0A2R5GG11"/>
<dbReference type="Gene3D" id="1.10.510.10">
    <property type="entry name" value="Transferase(Phosphotransferase) domain 1"/>
    <property type="match status" value="1"/>
</dbReference>
<dbReference type="OrthoDB" id="10252171at2759"/>
<evidence type="ECO:0000256" key="4">
    <source>
        <dbReference type="ARBA" id="ARBA00022741"/>
    </source>
</evidence>
<comment type="caution">
    <text evidence="10">The sequence shown here is derived from an EMBL/GenBank/DDBJ whole genome shotgun (WGS) entry which is preliminary data.</text>
</comment>
<dbReference type="GO" id="GO:0035556">
    <property type="term" value="P:intracellular signal transduction"/>
    <property type="evidence" value="ECO:0007669"/>
    <property type="project" value="TreeGrafter"/>
</dbReference>
<dbReference type="InParanoid" id="A0A2R5GG11"/>
<protein>
    <recommendedName>
        <fullName evidence="1">non-specific serine/threonine protein kinase</fullName>
        <ecNumber evidence="1">2.7.11.1</ecNumber>
    </recommendedName>
</protein>
<evidence type="ECO:0000313" key="10">
    <source>
        <dbReference type="EMBL" id="GBG29535.1"/>
    </source>
</evidence>